<dbReference type="Proteomes" id="UP000199169">
    <property type="component" value="Unassembled WGS sequence"/>
</dbReference>
<evidence type="ECO:0000256" key="5">
    <source>
        <dbReference type="ARBA" id="ARBA00023136"/>
    </source>
</evidence>
<keyword evidence="2" id="KW-1003">Cell membrane</keyword>
<evidence type="ECO:0000256" key="6">
    <source>
        <dbReference type="SAM" id="Phobius"/>
    </source>
</evidence>
<dbReference type="PANTHER" id="PTHR33406">
    <property type="entry name" value="MEMBRANE PROTEIN MJ1562-RELATED"/>
    <property type="match status" value="1"/>
</dbReference>
<dbReference type="Gene3D" id="1.20.1640.10">
    <property type="entry name" value="Multidrug efflux transporter AcrB transmembrane domain"/>
    <property type="match status" value="2"/>
</dbReference>
<name>A0A1A8XRN7_9PROT</name>
<feature type="transmembrane region" description="Helical" evidence="6">
    <location>
        <begin position="724"/>
        <end position="744"/>
    </location>
</feature>
<feature type="transmembrane region" description="Helical" evidence="6">
    <location>
        <begin position="692"/>
        <end position="712"/>
    </location>
</feature>
<keyword evidence="3 6" id="KW-0812">Transmembrane</keyword>
<feature type="transmembrane region" description="Helical" evidence="6">
    <location>
        <begin position="342"/>
        <end position="359"/>
    </location>
</feature>
<feature type="transmembrane region" description="Helical" evidence="6">
    <location>
        <begin position="272"/>
        <end position="293"/>
    </location>
</feature>
<dbReference type="PANTHER" id="PTHR33406:SF13">
    <property type="entry name" value="MEMBRANE PROTEIN YDFJ"/>
    <property type="match status" value="1"/>
</dbReference>
<gene>
    <name evidence="8" type="ORF">ACCAA_50037</name>
</gene>
<feature type="transmembrane region" description="Helical" evidence="6">
    <location>
        <begin position="299"/>
        <end position="322"/>
    </location>
</feature>
<keyword evidence="4 6" id="KW-1133">Transmembrane helix</keyword>
<dbReference type="SUPFAM" id="SSF82866">
    <property type="entry name" value="Multidrug efflux transporter AcrB transmembrane domain"/>
    <property type="match status" value="2"/>
</dbReference>
<comment type="subcellular location">
    <subcellularLocation>
        <location evidence="1">Cell membrane</location>
        <topology evidence="1">Multi-pass membrane protein</topology>
    </subcellularLocation>
</comment>
<dbReference type="RefSeq" id="WP_245754581.1">
    <property type="nucleotide sequence ID" value="NZ_FLQX01000127.1"/>
</dbReference>
<keyword evidence="5 6" id="KW-0472">Membrane</keyword>
<dbReference type="InterPro" id="IPR050545">
    <property type="entry name" value="Mycobact_MmpL"/>
</dbReference>
<dbReference type="InterPro" id="IPR004869">
    <property type="entry name" value="MMPL_dom"/>
</dbReference>
<organism evidence="8 9">
    <name type="scientific">Candidatus Accumulibacter aalborgensis</name>
    <dbReference type="NCBI Taxonomy" id="1860102"/>
    <lineage>
        <taxon>Bacteria</taxon>
        <taxon>Pseudomonadati</taxon>
        <taxon>Pseudomonadota</taxon>
        <taxon>Betaproteobacteria</taxon>
        <taxon>Candidatus Accumulibacter</taxon>
    </lineage>
</organism>
<feature type="transmembrane region" description="Helical" evidence="6">
    <location>
        <begin position="750"/>
        <end position="773"/>
    </location>
</feature>
<dbReference type="STRING" id="1860102.ACCAA_50037"/>
<dbReference type="AlphaFoldDB" id="A0A1A8XRN7"/>
<feature type="transmembrane region" description="Helical" evidence="6">
    <location>
        <begin position="248"/>
        <end position="267"/>
    </location>
</feature>
<reference evidence="8 9" key="1">
    <citation type="submission" date="2016-06" db="EMBL/GenBank/DDBJ databases">
        <authorList>
            <person name="Kjaerup R.B."/>
            <person name="Dalgaard T.S."/>
            <person name="Juul-Madsen H.R."/>
        </authorList>
    </citation>
    <scope>NUCLEOTIDE SEQUENCE [LARGE SCALE GENOMIC DNA]</scope>
    <source>
        <strain evidence="8">3</strain>
    </source>
</reference>
<evidence type="ECO:0000256" key="4">
    <source>
        <dbReference type="ARBA" id="ARBA00022989"/>
    </source>
</evidence>
<sequence>MTTTARRTLLLWSMAMLAGAAIVWNSRFSADISFFLPAHPNATQQVLVEQLTEGAVARLLMLAVAGGDARQRAALSHDLRARLASRPEFAAVNNGETQGLATDQEYLFAHRYVLSPAVTPQRFSVTGLRAAIGESIDLLASPVGLLVKRLLPQDPTGEFAGLVAGLDSGRQPNSREGVWATRDGERALLLAQTAALGSDTDGQATAIDAARAAFAAAASAAGAADLSLQIAGPGVFAVHARAMIKEEVTRLTMISALAIVALLFFVYRSFTLVSLGLLPVASGALAGVVAVSLACGTVFGITVGFGSALIGEAVDYSIYYFVQAERNDALAWRSRFWPTVRLGMLTSVCGFGVLLFSGFPGLAQLGLYALSGLVTAAAVTRFVLPQLVPAGSAPRDLDALGHSVAQVAAGLRRLRWPVLLLALLAAALLLANRGEWWNSELSALSTASAEDLATDSALRAELGAPDARLLIVLRAADRENALQSAERAGHQLDRLVAAGVIGGYDSPARYLPSEATQAARRASLPTVAELRERLPRALAGSPLAAGKLDPFLRDVDAARVAPPVGPQALHGTTLALAVDALLRQGDGGWSVLLPVRSPPGEDARAIDADALRAALAGSGALVIDLKSELDGLYTQYLAEARLLSLIGLAAIVGLLAATLRSPRRVLGVIVPLLLAVLIVTAGLHLAGVRLQLLHLIGLLLIVAVGSNYALFFDRIGEHLQREPRTAASMLVACLTTTIGFGTLAMAKVPVLQALGVTVGPGAILALVLSACFAPAARRQ</sequence>
<feature type="transmembrane region" description="Helical" evidence="6">
    <location>
        <begin position="640"/>
        <end position="659"/>
    </location>
</feature>
<feature type="transmembrane region" description="Helical" evidence="6">
    <location>
        <begin position="666"/>
        <end position="686"/>
    </location>
</feature>
<evidence type="ECO:0000256" key="1">
    <source>
        <dbReference type="ARBA" id="ARBA00004651"/>
    </source>
</evidence>
<accession>A0A1A8XRN7</accession>
<dbReference type="Pfam" id="PF03176">
    <property type="entry name" value="MMPL"/>
    <property type="match status" value="1"/>
</dbReference>
<protein>
    <submittedName>
        <fullName evidence="8">Putative transmembrane protein</fullName>
    </submittedName>
</protein>
<proteinExistence type="predicted"/>
<evidence type="ECO:0000256" key="3">
    <source>
        <dbReference type="ARBA" id="ARBA00022692"/>
    </source>
</evidence>
<keyword evidence="9" id="KW-1185">Reference proteome</keyword>
<evidence type="ECO:0000313" key="9">
    <source>
        <dbReference type="Proteomes" id="UP000199169"/>
    </source>
</evidence>
<dbReference type="GO" id="GO:0005886">
    <property type="term" value="C:plasma membrane"/>
    <property type="evidence" value="ECO:0007669"/>
    <property type="project" value="UniProtKB-SubCell"/>
</dbReference>
<feature type="domain" description="Membrane transport protein MMPL" evidence="7">
    <location>
        <begin position="608"/>
        <end position="775"/>
    </location>
</feature>
<evidence type="ECO:0000256" key="2">
    <source>
        <dbReference type="ARBA" id="ARBA00022475"/>
    </source>
</evidence>
<dbReference type="EMBL" id="FLQX01000127">
    <property type="protein sequence ID" value="SBT07780.1"/>
    <property type="molecule type" value="Genomic_DNA"/>
</dbReference>
<evidence type="ECO:0000259" key="7">
    <source>
        <dbReference type="Pfam" id="PF03176"/>
    </source>
</evidence>
<evidence type="ECO:0000313" key="8">
    <source>
        <dbReference type="EMBL" id="SBT07780.1"/>
    </source>
</evidence>